<dbReference type="PANTHER" id="PTHR32154:SF0">
    <property type="entry name" value="PYRUVATE-FLAVODOXIN OXIDOREDUCTASE-RELATED"/>
    <property type="match status" value="1"/>
</dbReference>
<feature type="domain" description="4Fe-4S ferredoxin-type" evidence="4">
    <location>
        <begin position="43"/>
        <end position="74"/>
    </location>
</feature>
<evidence type="ECO:0000259" key="4">
    <source>
        <dbReference type="PROSITE" id="PS51379"/>
    </source>
</evidence>
<feature type="non-terminal residue" evidence="5">
    <location>
        <position position="1"/>
    </location>
</feature>
<dbReference type="PANTHER" id="PTHR32154">
    <property type="entry name" value="PYRUVATE-FLAVODOXIN OXIDOREDUCTASE-RELATED"/>
    <property type="match status" value="1"/>
</dbReference>
<dbReference type="InterPro" id="IPR050722">
    <property type="entry name" value="Pyruvate:ferred/Flavod_OxRd"/>
</dbReference>
<reference evidence="5 6" key="2">
    <citation type="submission" date="2018-01" db="EMBL/GenBank/DDBJ databases">
        <title>Genomic study of Klebsiella pneumoniae.</title>
        <authorList>
            <person name="Yang Y."/>
            <person name="Bicalho R."/>
        </authorList>
    </citation>
    <scope>NUCLEOTIDE SEQUENCE [LARGE SCALE GENOMIC DNA]</scope>
    <source>
        <strain evidence="5 6">A11</strain>
    </source>
</reference>
<dbReference type="EMBL" id="PIDS01002459">
    <property type="protein sequence ID" value="PLL11740.1"/>
    <property type="molecule type" value="Genomic_DNA"/>
</dbReference>
<dbReference type="InterPro" id="IPR017900">
    <property type="entry name" value="4Fe4S_Fe_S_CS"/>
</dbReference>
<evidence type="ECO:0000313" key="6">
    <source>
        <dbReference type="Proteomes" id="UP000234505"/>
    </source>
</evidence>
<dbReference type="SUPFAM" id="SSF54862">
    <property type="entry name" value="4Fe-4S ferredoxins"/>
    <property type="match status" value="1"/>
</dbReference>
<evidence type="ECO:0000256" key="1">
    <source>
        <dbReference type="ARBA" id="ARBA00022723"/>
    </source>
</evidence>
<dbReference type="GO" id="GO:0051536">
    <property type="term" value="F:iron-sulfur cluster binding"/>
    <property type="evidence" value="ECO:0007669"/>
    <property type="project" value="UniProtKB-KW"/>
</dbReference>
<reference evidence="5 6" key="1">
    <citation type="submission" date="2017-11" db="EMBL/GenBank/DDBJ databases">
        <authorList>
            <person name="Han C.G."/>
        </authorList>
    </citation>
    <scope>NUCLEOTIDE SEQUENCE [LARGE SCALE GENOMIC DNA]</scope>
    <source>
        <strain evidence="5 6">A11</strain>
    </source>
</reference>
<keyword evidence="1" id="KW-0479">Metal-binding</keyword>
<protein>
    <submittedName>
        <fullName evidence="5">Pyruvate:ferredoxin (Flavodoxin) oxidoreductase</fullName>
    </submittedName>
</protein>
<dbReference type="InterPro" id="IPR017896">
    <property type="entry name" value="4Fe4S_Fe-S-bd"/>
</dbReference>
<dbReference type="Pfam" id="PF12838">
    <property type="entry name" value="Fer4_7"/>
    <property type="match status" value="1"/>
</dbReference>
<dbReference type="PROSITE" id="PS00198">
    <property type="entry name" value="4FE4S_FER_1"/>
    <property type="match status" value="1"/>
</dbReference>
<dbReference type="Gene3D" id="3.40.50.970">
    <property type="match status" value="1"/>
</dbReference>
<dbReference type="InterPro" id="IPR029061">
    <property type="entry name" value="THDP-binding"/>
</dbReference>
<dbReference type="GO" id="GO:0046872">
    <property type="term" value="F:metal ion binding"/>
    <property type="evidence" value="ECO:0007669"/>
    <property type="project" value="UniProtKB-KW"/>
</dbReference>
<gene>
    <name evidence="5" type="ORF">CWN50_37255</name>
</gene>
<evidence type="ECO:0000256" key="2">
    <source>
        <dbReference type="ARBA" id="ARBA00023004"/>
    </source>
</evidence>
<evidence type="ECO:0000256" key="3">
    <source>
        <dbReference type="ARBA" id="ARBA00023014"/>
    </source>
</evidence>
<sequence>CNQCAFICPHAAIRPALLNGEEQDAAPVGLLSKPAQGAKEYHYHLAISPLDCSGCGNCVDICPSRGKALKMQSLDSQRQMAPVWDYALALTPKSNPFRKTTVKGSQFETPLLEFSGACAGCGETPYARLITQLFGDRMLIANATGCSSIWGASAPSIPYTTNHRGHGPAWANSLFEDNAEFGLGMMLGGQAVRQQIADDMTAALALPV</sequence>
<dbReference type="GO" id="GO:0006979">
    <property type="term" value="P:response to oxidative stress"/>
    <property type="evidence" value="ECO:0007669"/>
    <property type="project" value="TreeGrafter"/>
</dbReference>
<name>A0A2J4P799_9ENTR</name>
<keyword evidence="2" id="KW-0408">Iron</keyword>
<keyword evidence="5" id="KW-0670">Pyruvate</keyword>
<keyword evidence="3" id="KW-0411">Iron-sulfur</keyword>
<dbReference type="Proteomes" id="UP000234505">
    <property type="component" value="Unassembled WGS sequence"/>
</dbReference>
<dbReference type="AlphaFoldDB" id="A0A2J4P799"/>
<evidence type="ECO:0000313" key="5">
    <source>
        <dbReference type="EMBL" id="PLL11740.1"/>
    </source>
</evidence>
<proteinExistence type="predicted"/>
<dbReference type="SUPFAM" id="SSF52518">
    <property type="entry name" value="Thiamin diphosphate-binding fold (THDP-binding)"/>
    <property type="match status" value="1"/>
</dbReference>
<feature type="non-terminal residue" evidence="5">
    <location>
        <position position="208"/>
    </location>
</feature>
<accession>A0A2J4P799</accession>
<organism evidence="5 6">
    <name type="scientific">Klebsiella michiganensis</name>
    <dbReference type="NCBI Taxonomy" id="1134687"/>
    <lineage>
        <taxon>Bacteria</taxon>
        <taxon>Pseudomonadati</taxon>
        <taxon>Pseudomonadota</taxon>
        <taxon>Gammaproteobacteria</taxon>
        <taxon>Enterobacterales</taxon>
        <taxon>Enterobacteriaceae</taxon>
        <taxon>Klebsiella/Raoultella group</taxon>
        <taxon>Klebsiella</taxon>
    </lineage>
</organism>
<comment type="caution">
    <text evidence="5">The sequence shown here is derived from an EMBL/GenBank/DDBJ whole genome shotgun (WGS) entry which is preliminary data.</text>
</comment>
<dbReference type="Gene3D" id="3.30.70.20">
    <property type="match status" value="1"/>
</dbReference>
<dbReference type="PROSITE" id="PS51379">
    <property type="entry name" value="4FE4S_FER_2"/>
    <property type="match status" value="1"/>
</dbReference>